<proteinExistence type="predicted"/>
<feature type="compositionally biased region" description="Low complexity" evidence="1">
    <location>
        <begin position="327"/>
        <end position="336"/>
    </location>
</feature>
<keyword evidence="3" id="KW-1185">Reference proteome</keyword>
<feature type="compositionally biased region" description="Polar residues" evidence="1">
    <location>
        <begin position="360"/>
        <end position="370"/>
    </location>
</feature>
<feature type="region of interest" description="Disordered" evidence="1">
    <location>
        <begin position="852"/>
        <end position="930"/>
    </location>
</feature>
<evidence type="ECO:0000313" key="2">
    <source>
        <dbReference type="EMBL" id="GAA94013.1"/>
    </source>
</evidence>
<dbReference type="STRING" id="764103.G7DTV3"/>
<feature type="compositionally biased region" description="Basic and acidic residues" evidence="1">
    <location>
        <begin position="388"/>
        <end position="400"/>
    </location>
</feature>
<feature type="compositionally biased region" description="Polar residues" evidence="1">
    <location>
        <begin position="1018"/>
        <end position="1033"/>
    </location>
</feature>
<feature type="compositionally biased region" description="Acidic residues" evidence="1">
    <location>
        <begin position="228"/>
        <end position="249"/>
    </location>
</feature>
<dbReference type="Proteomes" id="UP000009131">
    <property type="component" value="Unassembled WGS sequence"/>
</dbReference>
<reference evidence="2 3" key="2">
    <citation type="journal article" date="2012" name="Open Biol.">
        <title>Characteristics of nucleosomes and linker DNA regions on the genome of the basidiomycete Mixia osmundae revealed by mono- and dinucleosome mapping.</title>
        <authorList>
            <person name="Nishida H."/>
            <person name="Kondo S."/>
            <person name="Matsumoto T."/>
            <person name="Suzuki Y."/>
            <person name="Yoshikawa H."/>
            <person name="Taylor T.D."/>
            <person name="Sugiyama J."/>
        </authorList>
    </citation>
    <scope>NUCLEOTIDE SEQUENCE [LARGE SCALE GENOMIC DNA]</scope>
    <source>
        <strain evidence="3">CBS 9802 / IAM 14324 / JCM 22182 / KY 12970</strain>
    </source>
</reference>
<accession>G7DTV3</accession>
<feature type="compositionally biased region" description="Polar residues" evidence="1">
    <location>
        <begin position="471"/>
        <end position="480"/>
    </location>
</feature>
<feature type="compositionally biased region" description="Low complexity" evidence="1">
    <location>
        <begin position="177"/>
        <end position="207"/>
    </location>
</feature>
<feature type="compositionally biased region" description="Low complexity" evidence="1">
    <location>
        <begin position="624"/>
        <end position="633"/>
    </location>
</feature>
<evidence type="ECO:0000313" key="3">
    <source>
        <dbReference type="Proteomes" id="UP000009131"/>
    </source>
</evidence>
<name>G7DTV3_MIXOS</name>
<reference evidence="2 3" key="1">
    <citation type="journal article" date="2011" name="J. Gen. Appl. Microbiol.">
        <title>Draft genome sequencing of the enigmatic basidiomycete Mixia osmundae.</title>
        <authorList>
            <person name="Nishida H."/>
            <person name="Nagatsuka Y."/>
            <person name="Sugiyama J."/>
        </authorList>
    </citation>
    <scope>NUCLEOTIDE SEQUENCE [LARGE SCALE GENOMIC DNA]</scope>
    <source>
        <strain evidence="3">CBS 9802 / IAM 14324 / JCM 22182 / KY 12970</strain>
    </source>
</reference>
<feature type="compositionally biased region" description="Low complexity" evidence="1">
    <location>
        <begin position="7"/>
        <end position="52"/>
    </location>
</feature>
<feature type="region of interest" description="Disordered" evidence="1">
    <location>
        <begin position="1"/>
        <end position="81"/>
    </location>
</feature>
<organism evidence="2 3">
    <name type="scientific">Mixia osmundae (strain CBS 9802 / IAM 14324 / JCM 22182 / KY 12970)</name>
    <dbReference type="NCBI Taxonomy" id="764103"/>
    <lineage>
        <taxon>Eukaryota</taxon>
        <taxon>Fungi</taxon>
        <taxon>Dikarya</taxon>
        <taxon>Basidiomycota</taxon>
        <taxon>Pucciniomycotina</taxon>
        <taxon>Mixiomycetes</taxon>
        <taxon>Mixiales</taxon>
        <taxon>Mixiaceae</taxon>
        <taxon>Mixia</taxon>
    </lineage>
</organism>
<comment type="caution">
    <text evidence="2">The sequence shown here is derived from an EMBL/GenBank/DDBJ whole genome shotgun (WGS) entry which is preliminary data.</text>
</comment>
<dbReference type="eggNOG" id="ENOG502RSDB">
    <property type="taxonomic scope" value="Eukaryota"/>
</dbReference>
<feature type="compositionally biased region" description="Polar residues" evidence="1">
    <location>
        <begin position="337"/>
        <end position="346"/>
    </location>
</feature>
<feature type="compositionally biased region" description="Low complexity" evidence="1">
    <location>
        <begin position="500"/>
        <end position="514"/>
    </location>
</feature>
<feature type="region of interest" description="Disordered" evidence="1">
    <location>
        <begin position="1018"/>
        <end position="1089"/>
    </location>
</feature>
<feature type="compositionally biased region" description="Polar residues" evidence="1">
    <location>
        <begin position="103"/>
        <end position="116"/>
    </location>
</feature>
<dbReference type="HOGENOM" id="CLU_291037_0_0_1"/>
<feature type="compositionally biased region" description="Basic and acidic residues" evidence="1">
    <location>
        <begin position="903"/>
        <end position="920"/>
    </location>
</feature>
<evidence type="ECO:0000256" key="1">
    <source>
        <dbReference type="SAM" id="MobiDB-lite"/>
    </source>
</evidence>
<dbReference type="EMBL" id="BABT02000026">
    <property type="protein sequence ID" value="GAA94013.1"/>
    <property type="molecule type" value="Genomic_DNA"/>
</dbReference>
<feature type="region of interest" description="Disordered" evidence="1">
    <location>
        <begin position="93"/>
        <end position="564"/>
    </location>
</feature>
<gene>
    <name evidence="2" type="primary">Mo00660</name>
    <name evidence="2" type="ORF">E5Q_00660</name>
</gene>
<dbReference type="AlphaFoldDB" id="G7DTV3"/>
<feature type="compositionally biased region" description="Acidic residues" evidence="1">
    <location>
        <begin position="446"/>
        <end position="456"/>
    </location>
</feature>
<feature type="region of interest" description="Disordered" evidence="1">
    <location>
        <begin position="589"/>
        <end position="654"/>
    </location>
</feature>
<feature type="compositionally biased region" description="Basic and acidic residues" evidence="1">
    <location>
        <begin position="484"/>
        <end position="499"/>
    </location>
</feature>
<feature type="compositionally biased region" description="Low complexity" evidence="1">
    <location>
        <begin position="371"/>
        <end position="387"/>
    </location>
</feature>
<sequence length="1089" mass="118556">MHDDARAMSAACDSASASSVSTLTESTSTAASTSARPASSADTTPPSPSSLSVFHTSGMSHPDQRVRHDGGKKRSLGGSVRELNALRSNAAVYNDLTPKFGEGSSSAYTQKKSQSPPIEVEGVPLPAGLASRRTSVPREGSVPRSRTKTKKASPVAETISKMEPAPAASFYEHALPTASQASRQDTSTSSRSASTSVTSSSADQTVVPTRPRSISKDKSRSGQIETSSDSEQEADDSSNSETSTDEEIDQDVKGTSRELAALRTAAANIKFETRAERKQRRRERKQSDQPGSSHSGRRRRAHVKYDERSDIPPGRQSSKPDSRSRGRSSAASNAPSKSRSSRNGARTQAPAPLSIAAFTSAASLSPDLNQSSRPRSSTSSKSGFGSPQRERAPARRRGDPQKAPGTQQSSSRRRLSDQTQPNKVAARPLVMVSKGVYVDPNSSSGGEDDAEGEEVATEQGSIDLPTKRTKSNSALGSSSPVADARPEGAENTLRPRDSSSDLSSLESEYSESASNAKRSTLKSMLSDEKASAQTAQPHSDKRQSLEHLATPTQELDGISHTSSSITLGDLDRAFERNNAASLARFGNSIGRESRSSSPLSTREDSEPVNTGVTSPEDVREARTGARGARSAAQGRREGSAITSSKRQRLEEERQQNEALRHKLLATVRYEQKLVEAGTHPLLTDLLTRLQTEKQERLRTAAQIQIRREEEGQLLLYEQLRRVWTRWQDEKRAYRATFVTCQDRKRAKLSHEHFVLEPHRPMSLGYEPPPEPRPFIALDDPARSHLEASSRNALQAHAIWRLSATDVMTDLEHMTSRELLMPSPIARPAIFNDYQSDLLPRLQQGLPINDLNAAASRATDAERERRNRNRQKSRYAPAPLHGDADTSFLDEAASTSTGHRRAMRRIEPPSDSPLHKRDHSLQETAPPITKPTAIGQVSQMLAKSKDYEQASHSPLKLADIQPIPPFRPKSVGDEISRVYKSRSRSAQPEPLIHLDNLPPLRHQHEHRPAISHMLSIKSAATSTGQANPQPTSPVTVPRTDHAYRNPNYYDGYGKAQAGSAVPGTVERSADERPMGQPIQGSSGDMLSVVI</sequence>
<protein>
    <submittedName>
        <fullName evidence="2">Uncharacterized protein</fullName>
    </submittedName>
</protein>
<dbReference type="InParanoid" id="G7DTV3"/>